<evidence type="ECO:0000313" key="6">
    <source>
        <dbReference type="EMBL" id="HJD31628.1"/>
    </source>
</evidence>
<evidence type="ECO:0000256" key="3">
    <source>
        <dbReference type="SAM" id="Coils"/>
    </source>
</evidence>
<name>A0A9D2QXQ1_9FIRM</name>
<feature type="compositionally biased region" description="Low complexity" evidence="4">
    <location>
        <begin position="239"/>
        <end position="282"/>
    </location>
</feature>
<evidence type="ECO:0000256" key="1">
    <source>
        <dbReference type="ARBA" id="ARBA00004196"/>
    </source>
</evidence>
<proteinExistence type="predicted"/>
<dbReference type="GO" id="GO:0030313">
    <property type="term" value="C:cell envelope"/>
    <property type="evidence" value="ECO:0007669"/>
    <property type="project" value="UniProtKB-SubCell"/>
</dbReference>
<feature type="region of interest" description="Disordered" evidence="4">
    <location>
        <begin position="551"/>
        <end position="583"/>
    </location>
</feature>
<feature type="region of interest" description="Disordered" evidence="4">
    <location>
        <begin position="234"/>
        <end position="307"/>
    </location>
</feature>
<feature type="coiled-coil region" evidence="3">
    <location>
        <begin position="314"/>
        <end position="423"/>
    </location>
</feature>
<reference evidence="6" key="1">
    <citation type="journal article" date="2021" name="PeerJ">
        <title>Extensive microbial diversity within the chicken gut microbiome revealed by metagenomics and culture.</title>
        <authorList>
            <person name="Gilroy R."/>
            <person name="Ravi A."/>
            <person name="Getino M."/>
            <person name="Pursley I."/>
            <person name="Horton D.L."/>
            <person name="Alikhan N.F."/>
            <person name="Baker D."/>
            <person name="Gharbi K."/>
            <person name="Hall N."/>
            <person name="Watson M."/>
            <person name="Adriaenssens E.M."/>
            <person name="Foster-Nyarko E."/>
            <person name="Jarju S."/>
            <person name="Secka A."/>
            <person name="Antonio M."/>
            <person name="Oren A."/>
            <person name="Chaudhuri R.R."/>
            <person name="La Ragione R."/>
            <person name="Hildebrand F."/>
            <person name="Pallen M.J."/>
        </authorList>
    </citation>
    <scope>NUCLEOTIDE SEQUENCE</scope>
    <source>
        <strain evidence="6">ChiHjej8B7-25341</strain>
    </source>
</reference>
<dbReference type="InterPro" id="IPR050465">
    <property type="entry name" value="UPF0194_transport"/>
</dbReference>
<protein>
    <submittedName>
        <fullName evidence="6">HlyD family efflux transporter periplasmic adaptor subunit</fullName>
    </submittedName>
</protein>
<keyword evidence="5" id="KW-0812">Transmembrane</keyword>
<reference evidence="6" key="2">
    <citation type="submission" date="2021-04" db="EMBL/GenBank/DDBJ databases">
        <authorList>
            <person name="Gilroy R."/>
        </authorList>
    </citation>
    <scope>NUCLEOTIDE SEQUENCE</scope>
    <source>
        <strain evidence="6">ChiHjej8B7-25341</strain>
    </source>
</reference>
<keyword evidence="2 3" id="KW-0175">Coiled coil</keyword>
<feature type="compositionally biased region" description="Gly residues" evidence="4">
    <location>
        <begin position="283"/>
        <end position="302"/>
    </location>
</feature>
<evidence type="ECO:0000256" key="4">
    <source>
        <dbReference type="SAM" id="MobiDB-lite"/>
    </source>
</evidence>
<gene>
    <name evidence="6" type="ORF">H9912_06775</name>
</gene>
<evidence type="ECO:0000256" key="5">
    <source>
        <dbReference type="SAM" id="Phobius"/>
    </source>
</evidence>
<dbReference type="AlphaFoldDB" id="A0A9D2QXQ1"/>
<accession>A0A9D2QXQ1</accession>
<comment type="caution">
    <text evidence="6">The sequence shown here is derived from an EMBL/GenBank/DDBJ whole genome shotgun (WGS) entry which is preliminary data.</text>
</comment>
<keyword evidence="5" id="KW-0472">Membrane</keyword>
<evidence type="ECO:0000313" key="7">
    <source>
        <dbReference type="Proteomes" id="UP000823851"/>
    </source>
</evidence>
<dbReference type="PANTHER" id="PTHR32347:SF14">
    <property type="entry name" value="EFFLUX SYSTEM COMPONENT YKNX-RELATED"/>
    <property type="match status" value="1"/>
</dbReference>
<dbReference type="Gene3D" id="2.40.30.170">
    <property type="match status" value="1"/>
</dbReference>
<feature type="coiled-coil region" evidence="3">
    <location>
        <begin position="107"/>
        <end position="198"/>
    </location>
</feature>
<evidence type="ECO:0000256" key="2">
    <source>
        <dbReference type="ARBA" id="ARBA00023054"/>
    </source>
</evidence>
<sequence length="583" mass="62110">MDGKEKEPGKPGKKKRLLAGVCTVLLLAAAGAGVFFLYWSGEKENLPQDEMPDMDLDFGTDVVTAGGSTSIGMQEESFDLNFLDTELEIEEVYLSSQDEVEAGTAILKLTEDSVKTARRELEEKATQADLDYRQALLDGEEEKITAQQTLDTSLLNGTYASYTYEESLKEYETQIESLEEQIEEAQELVEEYAASIESDYYYTYYEVAEKEEALNTTFAALMQLYEEWDVEGLEDQYPSSSSGNMGAGSAQTAGDSAGGEAAPESSGGSGAPPDAAGAPSDGSGMGAGGSAPSGGGKSGGGSRVSNDSTKLTVYDMLDQEVQENEAAYEEALENYEDAKATAEASYAQAQTNLELLKIQLEEARIEYERQQVSSQSEYDAAVSESGRAQETYQTEIDRINDEISVALNAKEEADENLREFEETIGDGYLYTTSAGTVMMVNAREETSLSKDGMVLAYSNPDTVTVTASVGQEDIASVGIGDKAVVAVSDYGIFDASVSSVDPVSASSSRSSVTYSVVVELTGDVSGLSQNLSANVYFGVTTEDLQAQEDRTGDSFGAEGVSGNDMPAGMGSISENSASAGREQ</sequence>
<dbReference type="PANTHER" id="PTHR32347">
    <property type="entry name" value="EFFLUX SYSTEM COMPONENT YKNX-RELATED"/>
    <property type="match status" value="1"/>
</dbReference>
<comment type="subcellular location">
    <subcellularLocation>
        <location evidence="1">Cell envelope</location>
    </subcellularLocation>
</comment>
<dbReference type="EMBL" id="DWUW01000186">
    <property type="protein sequence ID" value="HJD31628.1"/>
    <property type="molecule type" value="Genomic_DNA"/>
</dbReference>
<organism evidence="6 7">
    <name type="scientific">Candidatus Eisenbergiella stercorigallinarum</name>
    <dbReference type="NCBI Taxonomy" id="2838557"/>
    <lineage>
        <taxon>Bacteria</taxon>
        <taxon>Bacillati</taxon>
        <taxon>Bacillota</taxon>
        <taxon>Clostridia</taxon>
        <taxon>Lachnospirales</taxon>
        <taxon>Lachnospiraceae</taxon>
        <taxon>Eisenbergiella</taxon>
    </lineage>
</organism>
<feature type="transmembrane region" description="Helical" evidence="5">
    <location>
        <begin position="17"/>
        <end position="39"/>
    </location>
</feature>
<feature type="compositionally biased region" description="Polar residues" evidence="4">
    <location>
        <begin position="572"/>
        <end position="583"/>
    </location>
</feature>
<keyword evidence="5" id="KW-1133">Transmembrane helix</keyword>
<dbReference type="Proteomes" id="UP000823851">
    <property type="component" value="Unassembled WGS sequence"/>
</dbReference>